<dbReference type="SUPFAM" id="SSF54637">
    <property type="entry name" value="Thioesterase/thiol ester dehydrase-isomerase"/>
    <property type="match status" value="2"/>
</dbReference>
<feature type="domain" description="FAS1-like dehydratase" evidence="2">
    <location>
        <begin position="73"/>
        <end position="136"/>
    </location>
</feature>
<name>A0A1G7YN81_PSEOR</name>
<accession>A0A1G7YN81</accession>
<gene>
    <name evidence="3" type="ORF">SAMN05216377_117105</name>
</gene>
<reference evidence="3 4" key="1">
    <citation type="submission" date="2016-10" db="EMBL/GenBank/DDBJ databases">
        <authorList>
            <person name="de Groot N.N."/>
        </authorList>
    </citation>
    <scope>NUCLEOTIDE SEQUENCE [LARGE SCALE GENOMIC DNA]</scope>
    <source>
        <strain evidence="3 4">CGMCC 4.3143</strain>
    </source>
</reference>
<dbReference type="Pfam" id="PF13452">
    <property type="entry name" value="FAS1_DH_region"/>
    <property type="match status" value="1"/>
</dbReference>
<dbReference type="STRING" id="366584.SAMN05216377_117105"/>
<dbReference type="EMBL" id="FNBE01000017">
    <property type="protein sequence ID" value="SDG97921.1"/>
    <property type="molecule type" value="Genomic_DNA"/>
</dbReference>
<keyword evidence="4" id="KW-1185">Reference proteome</keyword>
<dbReference type="Gene3D" id="3.10.129.10">
    <property type="entry name" value="Hotdog Thioesterase"/>
    <property type="match status" value="2"/>
</dbReference>
<dbReference type="PANTHER" id="PTHR28152:SF1">
    <property type="entry name" value="HYDROXYACYL-THIOESTER DEHYDRATASE TYPE 2, MITOCHONDRIAL"/>
    <property type="match status" value="1"/>
</dbReference>
<dbReference type="GO" id="GO:0019171">
    <property type="term" value="F:(3R)-hydroxyacyl-[acyl-carrier-protein] dehydratase activity"/>
    <property type="evidence" value="ECO:0007669"/>
    <property type="project" value="TreeGrafter"/>
</dbReference>
<evidence type="ECO:0000256" key="1">
    <source>
        <dbReference type="SAM" id="MobiDB-lite"/>
    </source>
</evidence>
<protein>
    <submittedName>
        <fullName evidence="3">3-methylfumaryl-CoA hydratase</fullName>
    </submittedName>
</protein>
<proteinExistence type="predicted"/>
<dbReference type="InterPro" id="IPR029069">
    <property type="entry name" value="HotDog_dom_sf"/>
</dbReference>
<dbReference type="InterPro" id="IPR052741">
    <property type="entry name" value="Mitochondrial_HTD2"/>
</dbReference>
<dbReference type="InterPro" id="IPR039569">
    <property type="entry name" value="FAS1-like_DH_region"/>
</dbReference>
<feature type="region of interest" description="Disordered" evidence="1">
    <location>
        <begin position="148"/>
        <end position="167"/>
    </location>
</feature>
<sequence length="271" mass="29505">MAIADHVQEWEPRPVEVTETISATPSTAFAGLLDQTPPVTELPPLWTVFHFLELTPTAELGEDGHPREGHFLPPIPHRRRMFAGGRLTLHAPIRFGDTITRRSALTSITPKSGRSGDMLFVTLRHEYVRDGAVVQTEEQDVVYRQQEPGAPRAAAPTVPEPGPAPAEPHVALTPDEVLLFRFSALTYNAHRIHHDLPYATAVERYPGLVVHGPLLALLVLEVPRRAGRCVAAVDYRLRRPAFAHSPLVGTATAAGVRGAEPSVTASLTLAP</sequence>
<evidence type="ECO:0000313" key="3">
    <source>
        <dbReference type="EMBL" id="SDG97921.1"/>
    </source>
</evidence>
<dbReference type="RefSeq" id="WP_093088808.1">
    <property type="nucleotide sequence ID" value="NZ_FNBE01000017.1"/>
</dbReference>
<dbReference type="Proteomes" id="UP000198967">
    <property type="component" value="Unassembled WGS sequence"/>
</dbReference>
<dbReference type="PANTHER" id="PTHR28152">
    <property type="entry name" value="HYDROXYACYL-THIOESTER DEHYDRATASE TYPE 2, MITOCHONDRIAL"/>
    <property type="match status" value="1"/>
</dbReference>
<dbReference type="OrthoDB" id="7183822at2"/>
<evidence type="ECO:0000259" key="2">
    <source>
        <dbReference type="Pfam" id="PF13452"/>
    </source>
</evidence>
<organism evidence="3 4">
    <name type="scientific">Pseudonocardia oroxyli</name>
    <dbReference type="NCBI Taxonomy" id="366584"/>
    <lineage>
        <taxon>Bacteria</taxon>
        <taxon>Bacillati</taxon>
        <taxon>Actinomycetota</taxon>
        <taxon>Actinomycetes</taxon>
        <taxon>Pseudonocardiales</taxon>
        <taxon>Pseudonocardiaceae</taxon>
        <taxon>Pseudonocardia</taxon>
    </lineage>
</organism>
<evidence type="ECO:0000313" key="4">
    <source>
        <dbReference type="Proteomes" id="UP000198967"/>
    </source>
</evidence>
<dbReference type="AlphaFoldDB" id="A0A1G7YN81"/>